<dbReference type="Gene3D" id="3.30.450.20">
    <property type="entry name" value="PAS domain"/>
    <property type="match status" value="1"/>
</dbReference>
<dbReference type="PANTHER" id="PTHR41523">
    <property type="entry name" value="TWO-COMPONENT SYSTEM SENSOR PROTEIN"/>
    <property type="match status" value="1"/>
</dbReference>
<evidence type="ECO:0000313" key="11">
    <source>
        <dbReference type="Proteomes" id="UP000249248"/>
    </source>
</evidence>
<dbReference type="AlphaFoldDB" id="A0A2W1MZ70"/>
<dbReference type="InterPro" id="IPR011495">
    <property type="entry name" value="Sig_transdc_His_kin_sub2_dim/P"/>
</dbReference>
<dbReference type="GO" id="GO:0004673">
    <property type="term" value="F:protein histidine kinase activity"/>
    <property type="evidence" value="ECO:0007669"/>
    <property type="project" value="UniProtKB-EC"/>
</dbReference>
<feature type="transmembrane region" description="Helical" evidence="8">
    <location>
        <begin position="42"/>
        <end position="59"/>
    </location>
</feature>
<dbReference type="InterPro" id="IPR003594">
    <property type="entry name" value="HATPase_dom"/>
</dbReference>
<keyword evidence="5" id="KW-0547">Nucleotide-binding</keyword>
<evidence type="ECO:0000256" key="2">
    <source>
        <dbReference type="ARBA" id="ARBA00012438"/>
    </source>
</evidence>
<dbReference type="Pfam" id="PF07568">
    <property type="entry name" value="HisKA_2"/>
    <property type="match status" value="1"/>
</dbReference>
<sequence length="401" mass="45341">MLTENVVNNNFKNIMVPAAVLGIIMHIYVVVVFYYLGTPQLIFVPVIGTLIVLSTAQFMRVKIISSYLAFIIVAYCITTEVVINTHYLGWNSGFFYFICVLPLIFLLNSTWKVWVVIIFNGSLIITTLILMWLYYNKSGLLSINVSKLESINLFNQLMLGLCVLVVMIFFSYKNNEKDQALVKANAILGKKNIEISNQKNHLEILLKEVHHRVKNNLQVISSLLSLQKRTVDDESIISVLDESKRRVEAIALIHHKLYSDEFGNQVDFQSYLSELVSSQEMMQSRIKCSLDTIAVTLHLDVAVPLGLIVSEMITNALKHAFAHQTNPILKITLSKETNFYQLIVHDNGVGFPADFSLEHEGSLGTEIISALITQIEGEIEFKNDHGAKFIIRFNDVLALNN</sequence>
<reference evidence="10 11" key="1">
    <citation type="submission" date="2018-06" db="EMBL/GenBank/DDBJ databases">
        <title>The draft genome sequence of Crocinitomix sp. SM1701.</title>
        <authorList>
            <person name="Zhang X."/>
        </authorList>
    </citation>
    <scope>NUCLEOTIDE SEQUENCE [LARGE SCALE GENOMIC DNA]</scope>
    <source>
        <strain evidence="10 11">SM1701</strain>
    </source>
</reference>
<gene>
    <name evidence="10" type="ORF">DNU06_06685</name>
</gene>
<dbReference type="EC" id="2.7.13.3" evidence="2"/>
<feature type="transmembrane region" description="Helical" evidence="8">
    <location>
        <begin position="154"/>
        <end position="172"/>
    </location>
</feature>
<keyword evidence="8" id="KW-1133">Transmembrane helix</keyword>
<dbReference type="OrthoDB" id="9767435at2"/>
<evidence type="ECO:0000313" key="10">
    <source>
        <dbReference type="EMBL" id="PZE17509.1"/>
    </source>
</evidence>
<dbReference type="Pfam" id="PF02518">
    <property type="entry name" value="HATPase_c"/>
    <property type="match status" value="1"/>
</dbReference>
<evidence type="ECO:0000256" key="4">
    <source>
        <dbReference type="ARBA" id="ARBA00022679"/>
    </source>
</evidence>
<feature type="transmembrane region" description="Helical" evidence="8">
    <location>
        <begin position="89"/>
        <end position="107"/>
    </location>
</feature>
<evidence type="ECO:0000256" key="5">
    <source>
        <dbReference type="ARBA" id="ARBA00022741"/>
    </source>
</evidence>
<keyword evidence="7" id="KW-0067">ATP-binding</keyword>
<dbReference type="RefSeq" id="WP_111062470.1">
    <property type="nucleotide sequence ID" value="NZ_JBHUCU010000027.1"/>
</dbReference>
<evidence type="ECO:0000259" key="9">
    <source>
        <dbReference type="SMART" id="SM00387"/>
    </source>
</evidence>
<evidence type="ECO:0000256" key="6">
    <source>
        <dbReference type="ARBA" id="ARBA00022777"/>
    </source>
</evidence>
<keyword evidence="8" id="KW-0472">Membrane</keyword>
<dbReference type="SMART" id="SM00387">
    <property type="entry name" value="HATPase_c"/>
    <property type="match status" value="1"/>
</dbReference>
<keyword evidence="3" id="KW-0597">Phosphoprotein</keyword>
<keyword evidence="6" id="KW-0418">Kinase</keyword>
<dbReference type="InterPro" id="IPR036890">
    <property type="entry name" value="HATPase_C_sf"/>
</dbReference>
<accession>A0A2W1MZ70</accession>
<keyword evidence="4" id="KW-0808">Transferase</keyword>
<evidence type="ECO:0000256" key="8">
    <source>
        <dbReference type="SAM" id="Phobius"/>
    </source>
</evidence>
<protein>
    <recommendedName>
        <fullName evidence="2">histidine kinase</fullName>
        <ecNumber evidence="2">2.7.13.3</ecNumber>
    </recommendedName>
</protein>
<comment type="catalytic activity">
    <reaction evidence="1">
        <text>ATP + protein L-histidine = ADP + protein N-phospho-L-histidine.</text>
        <dbReference type="EC" id="2.7.13.3"/>
    </reaction>
</comment>
<evidence type="ECO:0000256" key="3">
    <source>
        <dbReference type="ARBA" id="ARBA00022553"/>
    </source>
</evidence>
<dbReference type="EMBL" id="QKSB01000003">
    <property type="protein sequence ID" value="PZE17509.1"/>
    <property type="molecule type" value="Genomic_DNA"/>
</dbReference>
<evidence type="ECO:0000256" key="1">
    <source>
        <dbReference type="ARBA" id="ARBA00000085"/>
    </source>
</evidence>
<evidence type="ECO:0000256" key="7">
    <source>
        <dbReference type="ARBA" id="ARBA00022840"/>
    </source>
</evidence>
<dbReference type="Gene3D" id="3.30.565.10">
    <property type="entry name" value="Histidine kinase-like ATPase, C-terminal domain"/>
    <property type="match status" value="1"/>
</dbReference>
<dbReference type="GO" id="GO:0005524">
    <property type="term" value="F:ATP binding"/>
    <property type="evidence" value="ECO:0007669"/>
    <property type="project" value="UniProtKB-KW"/>
</dbReference>
<feature type="transmembrane region" description="Helical" evidence="8">
    <location>
        <begin position="66"/>
        <end position="83"/>
    </location>
</feature>
<dbReference type="SUPFAM" id="SSF55874">
    <property type="entry name" value="ATPase domain of HSP90 chaperone/DNA topoisomerase II/histidine kinase"/>
    <property type="match status" value="1"/>
</dbReference>
<dbReference type="PANTHER" id="PTHR41523:SF8">
    <property type="entry name" value="ETHYLENE RESPONSE SENSOR PROTEIN"/>
    <property type="match status" value="1"/>
</dbReference>
<keyword evidence="11" id="KW-1185">Reference proteome</keyword>
<dbReference type="Proteomes" id="UP000249248">
    <property type="component" value="Unassembled WGS sequence"/>
</dbReference>
<comment type="caution">
    <text evidence="10">The sequence shown here is derived from an EMBL/GenBank/DDBJ whole genome shotgun (WGS) entry which is preliminary data.</text>
</comment>
<feature type="transmembrane region" description="Helical" evidence="8">
    <location>
        <begin position="14"/>
        <end position="36"/>
    </location>
</feature>
<organism evidence="10 11">
    <name type="scientific">Putridiphycobacter roseus</name>
    <dbReference type="NCBI Taxonomy" id="2219161"/>
    <lineage>
        <taxon>Bacteria</taxon>
        <taxon>Pseudomonadati</taxon>
        <taxon>Bacteroidota</taxon>
        <taxon>Flavobacteriia</taxon>
        <taxon>Flavobacteriales</taxon>
        <taxon>Crocinitomicaceae</taxon>
        <taxon>Putridiphycobacter</taxon>
    </lineage>
</organism>
<feature type="transmembrane region" description="Helical" evidence="8">
    <location>
        <begin position="114"/>
        <end position="134"/>
    </location>
</feature>
<keyword evidence="8" id="KW-0812">Transmembrane</keyword>
<proteinExistence type="predicted"/>
<name>A0A2W1MZ70_9FLAO</name>
<feature type="domain" description="Histidine kinase/HSP90-like ATPase" evidence="9">
    <location>
        <begin position="300"/>
        <end position="397"/>
    </location>
</feature>